<dbReference type="Proteomes" id="UP000276133">
    <property type="component" value="Unassembled WGS sequence"/>
</dbReference>
<organism evidence="1 2">
    <name type="scientific">Brachionus plicatilis</name>
    <name type="common">Marine rotifer</name>
    <name type="synonym">Brachionus muelleri</name>
    <dbReference type="NCBI Taxonomy" id="10195"/>
    <lineage>
        <taxon>Eukaryota</taxon>
        <taxon>Metazoa</taxon>
        <taxon>Spiralia</taxon>
        <taxon>Gnathifera</taxon>
        <taxon>Rotifera</taxon>
        <taxon>Eurotatoria</taxon>
        <taxon>Monogononta</taxon>
        <taxon>Pseudotrocha</taxon>
        <taxon>Ploima</taxon>
        <taxon>Brachionidae</taxon>
        <taxon>Brachionus</taxon>
    </lineage>
</organism>
<protein>
    <submittedName>
        <fullName evidence="1">Uncharacterized protein</fullName>
    </submittedName>
</protein>
<proteinExistence type="predicted"/>
<evidence type="ECO:0000313" key="2">
    <source>
        <dbReference type="Proteomes" id="UP000276133"/>
    </source>
</evidence>
<dbReference type="EMBL" id="REGN01002693">
    <property type="protein sequence ID" value="RNA26664.1"/>
    <property type="molecule type" value="Genomic_DNA"/>
</dbReference>
<accession>A0A3M7RSY0</accession>
<comment type="caution">
    <text evidence="1">The sequence shown here is derived from an EMBL/GenBank/DDBJ whole genome shotgun (WGS) entry which is preliminary data.</text>
</comment>
<keyword evidence="2" id="KW-1185">Reference proteome</keyword>
<gene>
    <name evidence="1" type="ORF">BpHYR1_051995</name>
</gene>
<name>A0A3M7RSY0_BRAPC</name>
<dbReference type="AlphaFoldDB" id="A0A3M7RSY0"/>
<reference evidence="1 2" key="1">
    <citation type="journal article" date="2018" name="Sci. Rep.">
        <title>Genomic signatures of local adaptation to the degree of environmental predictability in rotifers.</title>
        <authorList>
            <person name="Franch-Gras L."/>
            <person name="Hahn C."/>
            <person name="Garcia-Roger E.M."/>
            <person name="Carmona M.J."/>
            <person name="Serra M."/>
            <person name="Gomez A."/>
        </authorList>
    </citation>
    <scope>NUCLEOTIDE SEQUENCE [LARGE SCALE GENOMIC DNA]</scope>
    <source>
        <strain evidence="1">HYR1</strain>
    </source>
</reference>
<evidence type="ECO:0000313" key="1">
    <source>
        <dbReference type="EMBL" id="RNA26664.1"/>
    </source>
</evidence>
<sequence length="73" mass="8700">MPSESIPHCRKLAHRTRRQIHHRFLSYQSSLYRSNNQLYITTTGLGIQVQHASKELIFFKFNQMKIGRHNYAL</sequence>